<accession>A0A2H0VBA7</accession>
<proteinExistence type="predicted"/>
<dbReference type="Proteomes" id="UP000230922">
    <property type="component" value="Unassembled WGS sequence"/>
</dbReference>
<dbReference type="EMBL" id="PFAK01000021">
    <property type="protein sequence ID" value="PIR96382.1"/>
    <property type="molecule type" value="Genomic_DNA"/>
</dbReference>
<dbReference type="AlphaFoldDB" id="A0A2H0VBA7"/>
<gene>
    <name evidence="1" type="ORF">COT92_01405</name>
</gene>
<protein>
    <submittedName>
        <fullName evidence="1">Uncharacterized protein</fullName>
    </submittedName>
</protein>
<sequence length="88" mass="10034">MKISLVQTTSRKDKIMNQEYPKKQEVHFGTLKTSDLKSIADRFQEILQARIHGETMDSEELRRIATVLTKWVEAIESTAEALEKAGGK</sequence>
<name>A0A2H0VBA7_9BACT</name>
<evidence type="ECO:0000313" key="2">
    <source>
        <dbReference type="Proteomes" id="UP000230922"/>
    </source>
</evidence>
<reference evidence="2" key="1">
    <citation type="submission" date="2017-09" db="EMBL/GenBank/DDBJ databases">
        <title>Depth-based differentiation of microbial function through sediment-hosted aquifers and enrichment of novel symbionts in the deep terrestrial subsurface.</title>
        <authorList>
            <person name="Probst A.J."/>
            <person name="Ladd B."/>
            <person name="Jarett J.K."/>
            <person name="Geller-Mcgrath D.E."/>
            <person name="Sieber C.M.K."/>
            <person name="Emerson J.B."/>
            <person name="Anantharaman K."/>
            <person name="Thomas B.C."/>
            <person name="Malmstrom R."/>
            <person name="Stieglmeier M."/>
            <person name="Klingl A."/>
            <person name="Woyke T."/>
            <person name="Ryan C.M."/>
            <person name="Banfield J.F."/>
        </authorList>
    </citation>
    <scope>NUCLEOTIDE SEQUENCE [LARGE SCALE GENOMIC DNA]</scope>
</reference>
<comment type="caution">
    <text evidence="1">The sequence shown here is derived from an EMBL/GenBank/DDBJ whole genome shotgun (WGS) entry which is preliminary data.</text>
</comment>
<organism evidence="1 2">
    <name type="scientific">Candidatus Doudnabacteria bacterium CG10_big_fil_rev_8_21_14_0_10_42_18</name>
    <dbReference type="NCBI Taxonomy" id="1974552"/>
    <lineage>
        <taxon>Bacteria</taxon>
        <taxon>Candidatus Doudnaibacteriota</taxon>
    </lineage>
</organism>
<evidence type="ECO:0000313" key="1">
    <source>
        <dbReference type="EMBL" id="PIR96382.1"/>
    </source>
</evidence>